<accession>A0ACC0VSY7</accession>
<sequence>MMGHLRDLKPVMPLQAAAATQFQAMRHSLKSLLSMLTVYQSSKQRVEHMQDAVTCPQAAVLKLLLAEHLQAQCSLLLSERMSREEERLAEASRLSLAVETLDVAAV</sequence>
<dbReference type="Proteomes" id="UP001163321">
    <property type="component" value="Chromosome 8"/>
</dbReference>
<proteinExistence type="predicted"/>
<comment type="caution">
    <text evidence="1">The sequence shown here is derived from an EMBL/GenBank/DDBJ whole genome shotgun (WGS) entry which is preliminary data.</text>
</comment>
<keyword evidence="2" id="KW-1185">Reference proteome</keyword>
<evidence type="ECO:0000313" key="1">
    <source>
        <dbReference type="EMBL" id="KAI9908586.1"/>
    </source>
</evidence>
<reference evidence="1 2" key="1">
    <citation type="journal article" date="2022" name="bioRxiv">
        <title>The genome of the oomycete Peronosclerospora sorghi, a cosmopolitan pathogen of maize and sorghum, is inflated with dispersed pseudogenes.</title>
        <authorList>
            <person name="Fletcher K."/>
            <person name="Martin F."/>
            <person name="Isakeit T."/>
            <person name="Cavanaugh K."/>
            <person name="Magill C."/>
            <person name="Michelmore R."/>
        </authorList>
    </citation>
    <scope>NUCLEOTIDE SEQUENCE [LARGE SCALE GENOMIC DNA]</scope>
    <source>
        <strain evidence="1">P6</strain>
    </source>
</reference>
<name>A0ACC0VSY7_9STRA</name>
<gene>
    <name evidence="1" type="ORF">PsorP6_002848</name>
</gene>
<dbReference type="EMBL" id="CM047587">
    <property type="protein sequence ID" value="KAI9908586.1"/>
    <property type="molecule type" value="Genomic_DNA"/>
</dbReference>
<protein>
    <submittedName>
        <fullName evidence="1">Uncharacterized protein</fullName>
    </submittedName>
</protein>
<organism evidence="1 2">
    <name type="scientific">Peronosclerospora sorghi</name>
    <dbReference type="NCBI Taxonomy" id="230839"/>
    <lineage>
        <taxon>Eukaryota</taxon>
        <taxon>Sar</taxon>
        <taxon>Stramenopiles</taxon>
        <taxon>Oomycota</taxon>
        <taxon>Peronosporomycetes</taxon>
        <taxon>Peronosporales</taxon>
        <taxon>Peronosporaceae</taxon>
        <taxon>Peronosclerospora</taxon>
    </lineage>
</organism>
<evidence type="ECO:0000313" key="2">
    <source>
        <dbReference type="Proteomes" id="UP001163321"/>
    </source>
</evidence>